<dbReference type="Pfam" id="PF00501">
    <property type="entry name" value="AMP-binding"/>
    <property type="match status" value="1"/>
</dbReference>
<dbReference type="Gene3D" id="3.40.47.10">
    <property type="match status" value="1"/>
</dbReference>
<keyword evidence="1" id="KW-0596">Phosphopantetheine</keyword>
<dbReference type="STRING" id="1754192.A0A1Y1WY70"/>
<dbReference type="InterPro" id="IPR042099">
    <property type="entry name" value="ANL_N_sf"/>
</dbReference>
<dbReference type="Pfam" id="PF00109">
    <property type="entry name" value="ketoacyl-synt"/>
    <property type="match status" value="1"/>
</dbReference>
<dbReference type="InterPro" id="IPR018201">
    <property type="entry name" value="Ketoacyl_synth_AS"/>
</dbReference>
<evidence type="ECO:0000313" key="7">
    <source>
        <dbReference type="EMBL" id="ORX78517.1"/>
    </source>
</evidence>
<dbReference type="EMBL" id="MCFG01000207">
    <property type="protein sequence ID" value="ORX78517.1"/>
    <property type="molecule type" value="Genomic_DNA"/>
</dbReference>
<evidence type="ECO:0000256" key="1">
    <source>
        <dbReference type="ARBA" id="ARBA00022450"/>
    </source>
</evidence>
<comment type="caution">
    <text evidence="7">The sequence shown here is derived from an EMBL/GenBank/DDBJ whole genome shotgun (WGS) entry which is preliminary data.</text>
</comment>
<dbReference type="GO" id="GO:0004312">
    <property type="term" value="F:fatty acid synthase activity"/>
    <property type="evidence" value="ECO:0007669"/>
    <property type="project" value="TreeGrafter"/>
</dbReference>
<evidence type="ECO:0000256" key="5">
    <source>
        <dbReference type="SAM" id="MobiDB-lite"/>
    </source>
</evidence>
<proteinExistence type="predicted"/>
<dbReference type="PROSITE" id="PS52004">
    <property type="entry name" value="KS3_2"/>
    <property type="match status" value="1"/>
</dbReference>
<evidence type="ECO:0000259" key="6">
    <source>
        <dbReference type="PROSITE" id="PS52004"/>
    </source>
</evidence>
<dbReference type="Pfam" id="PF02801">
    <property type="entry name" value="Ketoacyl-synt_C"/>
    <property type="match status" value="1"/>
</dbReference>
<feature type="region of interest" description="Disordered" evidence="5">
    <location>
        <begin position="422"/>
        <end position="473"/>
    </location>
</feature>
<dbReference type="InterPro" id="IPR050091">
    <property type="entry name" value="PKS_NRPS_Biosynth_Enz"/>
</dbReference>
<dbReference type="PANTHER" id="PTHR43775:SF37">
    <property type="entry name" value="SI:DKEY-61P9.11"/>
    <property type="match status" value="1"/>
</dbReference>
<accession>A0A1Y1WY70</accession>
<feature type="compositionally biased region" description="Basic and acidic residues" evidence="5">
    <location>
        <begin position="448"/>
        <end position="472"/>
    </location>
</feature>
<sequence>MKFIPYKAINCGHLFRHFLYNRENLHPKVMVVAPLYHSLGSAWSIAQIMNTGSPLIFRTQKKYDIGFVAENILDDIIETRPDVIPLFPINFVEFKRLFDENHPKCEIWAKGISSLSRRCFLSAGAPPNYEVMCWFENKFKIPVNNVCGATEAGLFLYKDIDKPQVPGETNYVSRCPWIHFHMEHMSDDPNEGELYIYNPFGIYGYATKAKKGEFYESTLPKIRIDLEHDDLYKTINGLEYYKTNDIWRRSTVSGDYVYVARADDVINFSNGLKMNPLPFESTVTYECNDIKQCCLLLDDTQCEVVCFVEPEWSKIIMEDGKPFDTTINPESLSREDQNKLKKIAQSQVWDSIYQVLSRSAQNINNWAKQLTINNVYVVDYGKRFPTTDKGSLSRRVAKLEYSEVLKKISKLINGEIDSFDEDVKEENEKENEEEKEKEVIENNNTKEIQPKDSTTQKEIPKEQENENKKSQEEINEEIQEAIKLIYESIKEIVPSTPEFEEFNINAPFTIYSIDSIGTRKLTNILARRTGKPFTSSTLFNYGTTYDLAKYITGYTDKDKFGKDLIPKSIASNKKDSDSNKIAIIGMALRLPGAINNAKSFWMALAKGKDCVTTPVKDRKLHLGYVDKPSHLLGENEHNIPRCGCYDTRSNVAKPSEFDAEFFNCLPEEAMALDPRHRWILETSWEALENSGIAPNSLENTITGVFLGINDSHDYHDLMKENGITPPIAAHSTPSGIVGRLSYFYKLFGPSFTIDTACSTGASALHSACRSLQFGDCDLSIVSGVKYLYTSNDFHRTSIARMTSPKGRCATFDKDADGFAPGEGCVTFILKRYEDAIRDHDNILSVILGTSSGQSGIRQSISAPSSDGQVINLKRALHFAGVNPSDISFVETHGTGTPLGDAIEVNALNQVYKGTHTSENPLVIGSVKTNIGHTTEVAGLAGVAKVILSMQHKYIPKNLHFNTLNPEIDIESIPIQIATKTIPWENKNNKPRIAQVSSFGLQGSIVHIILQEYIPEKEQKEQNNEIEKIEKNKDSKEDHILTISAKSPLALLELSNNYLNVLESMEDNEENIENLCYTSNIGRQHFNYRMSAIGKNANELYEDLEQKIETFEQQQQQQQQQQISKNSQGITQNLEVYVENAKDIDISTKIFETVEKLVSTDNIFKQTFENCESEIQNIFENISFKETMDDTVCQLFILSFYYSLQQFNDSLIVKDNSSKVIYGGFGLGELVSIVIGGGLNITSAFTLIKLLSNNKINENEISSWYNNQEIPKFQRSVYISSLDKVFKNGDILSQKDILSIMENIYEIKDTSSFIENYGNKSNTMTLYSMTGHNEEIKKECNSKYPNLSITEFVESSTTEKSLINQFIMNEYNQGKTINWDIYNSRFETEEDHQKPLQKIELPNYPFQRSTYWPISLNN</sequence>
<dbReference type="SUPFAM" id="SSF56801">
    <property type="entry name" value="Acetyl-CoA synthetase-like"/>
    <property type="match status" value="1"/>
</dbReference>
<dbReference type="CDD" id="cd00833">
    <property type="entry name" value="PKS"/>
    <property type="match status" value="1"/>
</dbReference>
<reference evidence="7 8" key="1">
    <citation type="submission" date="2016-08" db="EMBL/GenBank/DDBJ databases">
        <title>A Parts List for Fungal Cellulosomes Revealed by Comparative Genomics.</title>
        <authorList>
            <consortium name="DOE Joint Genome Institute"/>
            <person name="Haitjema C.H."/>
            <person name="Gilmore S.P."/>
            <person name="Henske J.K."/>
            <person name="Solomon K.V."/>
            <person name="De Groot R."/>
            <person name="Kuo A."/>
            <person name="Mondo S.J."/>
            <person name="Salamov A.A."/>
            <person name="Labutti K."/>
            <person name="Zhao Z."/>
            <person name="Chiniquy J."/>
            <person name="Barry K."/>
            <person name="Brewer H.M."/>
            <person name="Purvine S.O."/>
            <person name="Wright A.T."/>
            <person name="Boxma B."/>
            <person name="Van Alen T."/>
            <person name="Hackstein J.H."/>
            <person name="Baker S.E."/>
            <person name="Grigoriev I.V."/>
            <person name="O'Malley M.A."/>
        </authorList>
    </citation>
    <scope>NUCLEOTIDE SEQUENCE [LARGE SCALE GENOMIC DNA]</scope>
    <source>
        <strain evidence="7 8">S4</strain>
    </source>
</reference>
<evidence type="ECO:0000313" key="8">
    <source>
        <dbReference type="Proteomes" id="UP000193944"/>
    </source>
</evidence>
<dbReference type="GO" id="GO:0006633">
    <property type="term" value="P:fatty acid biosynthetic process"/>
    <property type="evidence" value="ECO:0007669"/>
    <property type="project" value="InterPro"/>
</dbReference>
<dbReference type="InterPro" id="IPR000873">
    <property type="entry name" value="AMP-dep_synth/lig_dom"/>
</dbReference>
<evidence type="ECO:0000256" key="2">
    <source>
        <dbReference type="ARBA" id="ARBA00022553"/>
    </source>
</evidence>
<keyword evidence="4" id="KW-0175">Coiled coil</keyword>
<keyword evidence="3" id="KW-0808">Transferase</keyword>
<keyword evidence="2" id="KW-0597">Phosphoprotein</keyword>
<dbReference type="GO" id="GO:0004315">
    <property type="term" value="F:3-oxoacyl-[acyl-carrier-protein] synthase activity"/>
    <property type="evidence" value="ECO:0007669"/>
    <property type="project" value="InterPro"/>
</dbReference>
<dbReference type="PROSITE" id="PS00606">
    <property type="entry name" value="KS3_1"/>
    <property type="match status" value="1"/>
</dbReference>
<dbReference type="SUPFAM" id="SSF47336">
    <property type="entry name" value="ACP-like"/>
    <property type="match status" value="1"/>
</dbReference>
<reference evidence="7 8" key="2">
    <citation type="submission" date="2016-08" db="EMBL/GenBank/DDBJ databases">
        <title>Pervasive Adenine N6-methylation of Active Genes in Fungi.</title>
        <authorList>
            <consortium name="DOE Joint Genome Institute"/>
            <person name="Mondo S.J."/>
            <person name="Dannebaum R.O."/>
            <person name="Kuo R.C."/>
            <person name="Labutti K."/>
            <person name="Haridas S."/>
            <person name="Kuo A."/>
            <person name="Salamov A."/>
            <person name="Ahrendt S.R."/>
            <person name="Lipzen A."/>
            <person name="Sullivan W."/>
            <person name="Andreopoulos W.B."/>
            <person name="Clum A."/>
            <person name="Lindquist E."/>
            <person name="Daum C."/>
            <person name="Ramamoorthy G.K."/>
            <person name="Gryganskyi A."/>
            <person name="Culley D."/>
            <person name="Magnuson J.K."/>
            <person name="James T.Y."/>
            <person name="O'Malley M.A."/>
            <person name="Stajich J.E."/>
            <person name="Spatafora J.W."/>
            <person name="Visel A."/>
            <person name="Grigoriev I.V."/>
        </authorList>
    </citation>
    <scope>NUCLEOTIDE SEQUENCE [LARGE SCALE GENOMIC DNA]</scope>
    <source>
        <strain evidence="7 8">S4</strain>
    </source>
</reference>
<evidence type="ECO:0000256" key="3">
    <source>
        <dbReference type="ARBA" id="ARBA00022679"/>
    </source>
</evidence>
<evidence type="ECO:0000256" key="4">
    <source>
        <dbReference type="SAM" id="Coils"/>
    </source>
</evidence>
<dbReference type="InterPro" id="IPR020841">
    <property type="entry name" value="PKS_Beta-ketoAc_synthase_dom"/>
</dbReference>
<dbReference type="Proteomes" id="UP000193944">
    <property type="component" value="Unassembled WGS sequence"/>
</dbReference>
<dbReference type="PANTHER" id="PTHR43775">
    <property type="entry name" value="FATTY ACID SYNTHASE"/>
    <property type="match status" value="1"/>
</dbReference>
<name>A0A1Y1WY70_9FUNG</name>
<dbReference type="SMART" id="SM00825">
    <property type="entry name" value="PKS_KS"/>
    <property type="match status" value="1"/>
</dbReference>
<dbReference type="InterPro" id="IPR036736">
    <property type="entry name" value="ACP-like_sf"/>
</dbReference>
<organism evidence="7 8">
    <name type="scientific">Anaeromyces robustus</name>
    <dbReference type="NCBI Taxonomy" id="1754192"/>
    <lineage>
        <taxon>Eukaryota</taxon>
        <taxon>Fungi</taxon>
        <taxon>Fungi incertae sedis</taxon>
        <taxon>Chytridiomycota</taxon>
        <taxon>Chytridiomycota incertae sedis</taxon>
        <taxon>Neocallimastigomycetes</taxon>
        <taxon>Neocallimastigales</taxon>
        <taxon>Neocallimastigaceae</taxon>
        <taxon>Anaeromyces</taxon>
    </lineage>
</organism>
<feature type="coiled-coil region" evidence="4">
    <location>
        <begin position="1093"/>
        <end position="1120"/>
    </location>
</feature>
<dbReference type="InterPro" id="IPR014031">
    <property type="entry name" value="Ketoacyl_synth_C"/>
</dbReference>
<dbReference type="InterPro" id="IPR014030">
    <property type="entry name" value="Ketoacyl_synth_N"/>
</dbReference>
<dbReference type="Gene3D" id="3.40.50.12780">
    <property type="entry name" value="N-terminal domain of ligase-like"/>
    <property type="match status" value="1"/>
</dbReference>
<protein>
    <submittedName>
        <fullName evidence="7">Thiolase-like protein</fullName>
    </submittedName>
</protein>
<dbReference type="OrthoDB" id="329835at2759"/>
<keyword evidence="8" id="KW-1185">Reference proteome</keyword>
<feature type="compositionally biased region" description="Acidic residues" evidence="5">
    <location>
        <begin position="422"/>
        <end position="431"/>
    </location>
</feature>
<dbReference type="Gene3D" id="3.30.70.3290">
    <property type="match status" value="1"/>
</dbReference>
<feature type="domain" description="Ketosynthase family 3 (KS3)" evidence="6">
    <location>
        <begin position="578"/>
        <end position="1011"/>
    </location>
</feature>
<dbReference type="Pfam" id="PF23562">
    <property type="entry name" value="AMP-binding_C_3"/>
    <property type="match status" value="1"/>
</dbReference>
<dbReference type="SUPFAM" id="SSF53901">
    <property type="entry name" value="Thiolase-like"/>
    <property type="match status" value="1"/>
</dbReference>
<dbReference type="Pfam" id="PF22621">
    <property type="entry name" value="CurL-like_PKS_C"/>
    <property type="match status" value="1"/>
</dbReference>
<gene>
    <name evidence="7" type="ORF">BCR32DRAFT_328517</name>
</gene>
<dbReference type="InterPro" id="IPR016039">
    <property type="entry name" value="Thiolase-like"/>
</dbReference>